<dbReference type="Pfam" id="PF15983">
    <property type="entry name" value="DUF4767"/>
    <property type="match status" value="1"/>
</dbReference>
<organism evidence="3 4">
    <name type="scientific">Ligilactobacillus salivarius DSM 20555 = ATCC 11741</name>
    <dbReference type="NCBI Taxonomy" id="1423799"/>
    <lineage>
        <taxon>Bacteria</taxon>
        <taxon>Bacillati</taxon>
        <taxon>Bacillota</taxon>
        <taxon>Bacilli</taxon>
        <taxon>Lactobacillales</taxon>
        <taxon>Lactobacillaceae</taxon>
        <taxon>Ligilactobacillus</taxon>
    </lineage>
</organism>
<proteinExistence type="predicted"/>
<evidence type="ECO:0000256" key="1">
    <source>
        <dbReference type="SAM" id="MobiDB-lite"/>
    </source>
</evidence>
<feature type="region of interest" description="Disordered" evidence="1">
    <location>
        <begin position="209"/>
        <end position="239"/>
    </location>
</feature>
<protein>
    <recommendedName>
        <fullName evidence="2">DUF4767 domain-containing protein</fullName>
    </recommendedName>
</protein>
<evidence type="ECO:0000259" key="2">
    <source>
        <dbReference type="Pfam" id="PF15983"/>
    </source>
</evidence>
<dbReference type="HOGENOM" id="CLU_061542_2_0_9"/>
<dbReference type="Proteomes" id="UP000003531">
    <property type="component" value="Unassembled WGS sequence"/>
</dbReference>
<accession>C2EI39</accession>
<reference evidence="3 4" key="1">
    <citation type="submission" date="2009-01" db="EMBL/GenBank/DDBJ databases">
        <authorList>
            <person name="Qin X."/>
            <person name="Bachman B."/>
            <person name="Battles P."/>
            <person name="Bell A."/>
            <person name="Bess C."/>
            <person name="Bickham C."/>
            <person name="Chaboub L."/>
            <person name="Chen D."/>
            <person name="Coyle M."/>
            <person name="Deiros D.R."/>
            <person name="Dinh H."/>
            <person name="Forbes L."/>
            <person name="Fowler G."/>
            <person name="Francisco L."/>
            <person name="Fu Q."/>
            <person name="Gubbala S."/>
            <person name="Hale W."/>
            <person name="Han Y."/>
            <person name="Hemphill L."/>
            <person name="Highlander S.K."/>
            <person name="Hirani K."/>
            <person name="Hogues M."/>
            <person name="Jackson L."/>
            <person name="Jakkamsetti A."/>
            <person name="Javaid M."/>
            <person name="Jiang H."/>
            <person name="Korchina V."/>
            <person name="Kovar C."/>
            <person name="Lara F."/>
            <person name="Lee S."/>
            <person name="Mata R."/>
            <person name="Mathew T."/>
            <person name="Moen C."/>
            <person name="Morales K."/>
            <person name="Munidasa M."/>
            <person name="Nazareth L."/>
            <person name="Ngo R."/>
            <person name="Nguyen L."/>
            <person name="Okwuonu G."/>
            <person name="Ongeri F."/>
            <person name="Patil S."/>
            <person name="Petrosino J."/>
            <person name="Pham C."/>
            <person name="Pham P."/>
            <person name="Pu L.-L."/>
            <person name="Puazo M."/>
            <person name="Raj R."/>
            <person name="Reid J."/>
            <person name="Rouhana J."/>
            <person name="Saada N."/>
            <person name="Shang Y."/>
            <person name="Simmons D."/>
            <person name="Thornton R."/>
            <person name="Warren J."/>
            <person name="Weissenberger G."/>
            <person name="Zhang J."/>
            <person name="Zhang L."/>
            <person name="Zhou C."/>
            <person name="Zhu D."/>
            <person name="Muzny D."/>
            <person name="Worley K."/>
            <person name="Gibbs R."/>
        </authorList>
    </citation>
    <scope>NUCLEOTIDE SEQUENCE [LARGE SCALE GENOMIC DNA]</scope>
    <source>
        <strain evidence="3 4">ATCC 11741</strain>
    </source>
</reference>
<dbReference type="InterPro" id="IPR031927">
    <property type="entry name" value="DUF4767"/>
</dbReference>
<feature type="compositionally biased region" description="Basic residues" evidence="1">
    <location>
        <begin position="64"/>
        <end position="74"/>
    </location>
</feature>
<dbReference type="EMBL" id="ACGT01000026">
    <property type="protein sequence ID" value="EEJ73798.1"/>
    <property type="molecule type" value="Genomic_DNA"/>
</dbReference>
<dbReference type="AlphaFoldDB" id="C2EI39"/>
<feature type="region of interest" description="Disordered" evidence="1">
    <location>
        <begin position="43"/>
        <end position="79"/>
    </location>
</feature>
<feature type="compositionally biased region" description="Low complexity" evidence="1">
    <location>
        <begin position="214"/>
        <end position="226"/>
    </location>
</feature>
<gene>
    <name evidence="3" type="ORF">HMPREF0545_1311</name>
</gene>
<feature type="domain" description="DUF4767" evidence="2">
    <location>
        <begin position="76"/>
        <end position="201"/>
    </location>
</feature>
<name>C2EI39_9LACO</name>
<comment type="caution">
    <text evidence="3">The sequence shown here is derived from an EMBL/GenBank/DDBJ whole genome shotgun (WGS) entry which is preliminary data.</text>
</comment>
<feature type="compositionally biased region" description="Low complexity" evidence="1">
    <location>
        <begin position="43"/>
        <end position="63"/>
    </location>
</feature>
<evidence type="ECO:0000313" key="4">
    <source>
        <dbReference type="Proteomes" id="UP000003531"/>
    </source>
</evidence>
<sequence>MIVRFDIMEVDTIEKDRLLMKKLTIISSVILSSLLILTGCGSNSSKKSNVTSKVKVVKQSSSKKSQKGVAKKKSGSLWNNDKDSHLEDFMKQWGEVMNQTYTKYDGTNNIQTASGMNYPQDFNSATVNGQNISMAWDKKGTGKNDYNVVAIYNYNKSSSSSITYAFTLADGEPIVLVNEGSGNNWSETKNKSLKENFVNIFDGKATHVEKPKVSSSSSAKSSSSTKATEDLGEGRGGYVTTPEAMRGTWYSKSEYGMKKLVISEHEITYTDSNGQSGRTILYKKTIPTPDNVSEEEVKDKMEWGDARYVNIHGLQYINVLGWFQTAGAGADYAAHTEEINGNKVPVVVEGGGAGYWTFSVYYPSEDLANQQGDTKYEDLYYQ</sequence>
<evidence type="ECO:0000313" key="3">
    <source>
        <dbReference type="EMBL" id="EEJ73798.1"/>
    </source>
</evidence>